<reference evidence="2" key="1">
    <citation type="journal article" date="2017" name="Parasit. Vectors">
        <title>Sialotranscriptomics of Rhipicephalus zambeziensis reveals intricate expression profiles of secretory proteins and suggests tight temporal transcriptional regulation during blood-feeding.</title>
        <authorList>
            <person name="de Castro M.H."/>
            <person name="de Klerk D."/>
            <person name="Pienaar R."/>
            <person name="Rees D.J.G."/>
            <person name="Mans B.J."/>
        </authorList>
    </citation>
    <scope>NUCLEOTIDE SEQUENCE</scope>
    <source>
        <tissue evidence="2">Salivary glands</tissue>
    </source>
</reference>
<dbReference type="AlphaFoldDB" id="A0A224YCM7"/>
<evidence type="ECO:0000313" key="2">
    <source>
        <dbReference type="EMBL" id="MAA14665.1"/>
    </source>
</evidence>
<accession>A0A224YCM7</accession>
<dbReference type="PROSITE" id="PS51257">
    <property type="entry name" value="PROKAR_LIPOPROTEIN"/>
    <property type="match status" value="1"/>
</dbReference>
<dbReference type="EMBL" id="GFPF01003519">
    <property type="protein sequence ID" value="MAA14665.1"/>
    <property type="molecule type" value="Transcribed_RNA"/>
</dbReference>
<sequence>MSFKHPLAVVFFLMGCATFASALMYGSYEDCYNQEKGIKCPPGNIRATLYYYNKRSPTYTCIDRENRSTPYYRYFLTDCNDAKGEEVACDGNNDNACCECYPPRRRG</sequence>
<evidence type="ECO:0000256" key="1">
    <source>
        <dbReference type="SAM" id="SignalP"/>
    </source>
</evidence>
<feature type="chain" id="PRO_5012940136" evidence="1">
    <location>
        <begin position="23"/>
        <end position="107"/>
    </location>
</feature>
<name>A0A224YCM7_9ACAR</name>
<feature type="signal peptide" evidence="1">
    <location>
        <begin position="1"/>
        <end position="22"/>
    </location>
</feature>
<proteinExistence type="predicted"/>
<organism evidence="2">
    <name type="scientific">Rhipicephalus zambeziensis</name>
    <dbReference type="NCBI Taxonomy" id="60191"/>
    <lineage>
        <taxon>Eukaryota</taxon>
        <taxon>Metazoa</taxon>
        <taxon>Ecdysozoa</taxon>
        <taxon>Arthropoda</taxon>
        <taxon>Chelicerata</taxon>
        <taxon>Arachnida</taxon>
        <taxon>Acari</taxon>
        <taxon>Parasitiformes</taxon>
        <taxon>Ixodida</taxon>
        <taxon>Ixodoidea</taxon>
        <taxon>Ixodidae</taxon>
        <taxon>Rhipicephalinae</taxon>
        <taxon>Rhipicephalus</taxon>
        <taxon>Rhipicephalus</taxon>
    </lineage>
</organism>
<protein>
    <submittedName>
        <fullName evidence="2">Uncharacterized protein</fullName>
    </submittedName>
</protein>
<keyword evidence="1" id="KW-0732">Signal</keyword>